<dbReference type="AlphaFoldDB" id="A0A1G5SCK0"/>
<name>A0A1G5SCK0_9PROT</name>
<dbReference type="Proteomes" id="UP000198729">
    <property type="component" value="Unassembled WGS sequence"/>
</dbReference>
<organism evidence="1 2">
    <name type="scientific">Nitrosomonas mobilis</name>
    <dbReference type="NCBI Taxonomy" id="51642"/>
    <lineage>
        <taxon>Bacteria</taxon>
        <taxon>Pseudomonadati</taxon>
        <taxon>Pseudomonadota</taxon>
        <taxon>Betaproteobacteria</taxon>
        <taxon>Nitrosomonadales</taxon>
        <taxon>Nitrosomonadaceae</taxon>
        <taxon>Nitrosomonas</taxon>
    </lineage>
</organism>
<protein>
    <submittedName>
        <fullName evidence="1">Uncharacterized protein</fullName>
    </submittedName>
</protein>
<gene>
    <name evidence="1" type="ORF">NSMM_150009</name>
</gene>
<evidence type="ECO:0000313" key="1">
    <source>
        <dbReference type="EMBL" id="SCZ84271.1"/>
    </source>
</evidence>
<accession>A0A1G5SCK0</accession>
<keyword evidence="2" id="KW-1185">Reference proteome</keyword>
<dbReference type="EMBL" id="FMWO01000020">
    <property type="protein sequence ID" value="SCZ84271.1"/>
    <property type="molecule type" value="Genomic_DNA"/>
</dbReference>
<evidence type="ECO:0000313" key="2">
    <source>
        <dbReference type="Proteomes" id="UP000198729"/>
    </source>
</evidence>
<sequence>MCAHGWDAMEMYYAAYIGLRDSHVKQRTHKTCSTTNRLGLIHPENGRK</sequence>
<reference evidence="1 2" key="1">
    <citation type="submission" date="2016-10" db="EMBL/GenBank/DDBJ databases">
        <authorList>
            <person name="de Groot N.N."/>
        </authorList>
    </citation>
    <scope>NUCLEOTIDE SEQUENCE [LARGE SCALE GENOMIC DNA]</scope>
    <source>
        <strain evidence="1">1</strain>
    </source>
</reference>
<proteinExistence type="predicted"/>